<organism evidence="3">
    <name type="scientific">Soboliphyme baturini</name>
    <dbReference type="NCBI Taxonomy" id="241478"/>
    <lineage>
        <taxon>Eukaryota</taxon>
        <taxon>Metazoa</taxon>
        <taxon>Ecdysozoa</taxon>
        <taxon>Nematoda</taxon>
        <taxon>Enoplea</taxon>
        <taxon>Dorylaimia</taxon>
        <taxon>Dioctophymatida</taxon>
        <taxon>Dioctophymatoidea</taxon>
        <taxon>Soboliphymatidae</taxon>
        <taxon>Soboliphyme</taxon>
    </lineage>
</organism>
<evidence type="ECO:0000313" key="2">
    <source>
        <dbReference type="Proteomes" id="UP000270296"/>
    </source>
</evidence>
<dbReference type="AlphaFoldDB" id="A0A183I9C6"/>
<keyword evidence="2" id="KW-1185">Reference proteome</keyword>
<evidence type="ECO:0000313" key="3">
    <source>
        <dbReference type="WBParaSite" id="SBAD_0000023301-mRNA-1"/>
    </source>
</evidence>
<dbReference type="OrthoDB" id="5975154at2759"/>
<protein>
    <submittedName>
        <fullName evidence="3">Neur_chan_LBD domain-containing protein</fullName>
    </submittedName>
</protein>
<evidence type="ECO:0000313" key="1">
    <source>
        <dbReference type="EMBL" id="VDO80935.1"/>
    </source>
</evidence>
<sequence>MLNAVLTFSATCSKNEDKIIADIFKNYNRYVLPFPPNNRSVLVEFGMSLVLIVNVVGEKLPKADKATNATKPLSSSDFSLYLTTAI</sequence>
<gene>
    <name evidence="1" type="ORF">SBAD_LOCUS220</name>
</gene>
<dbReference type="Proteomes" id="UP000270296">
    <property type="component" value="Unassembled WGS sequence"/>
</dbReference>
<dbReference type="EMBL" id="UZAM01000401">
    <property type="protein sequence ID" value="VDO80935.1"/>
    <property type="molecule type" value="Genomic_DNA"/>
</dbReference>
<dbReference type="SUPFAM" id="SSF63712">
    <property type="entry name" value="Nicotinic receptor ligand binding domain-like"/>
    <property type="match status" value="1"/>
</dbReference>
<accession>A0A183I9C6</accession>
<dbReference type="GO" id="GO:0005230">
    <property type="term" value="F:extracellular ligand-gated monoatomic ion channel activity"/>
    <property type="evidence" value="ECO:0007669"/>
    <property type="project" value="InterPro"/>
</dbReference>
<dbReference type="WBParaSite" id="SBAD_0000023301-mRNA-1">
    <property type="protein sequence ID" value="SBAD_0000023301-mRNA-1"/>
    <property type="gene ID" value="SBAD_0000023301"/>
</dbReference>
<proteinExistence type="predicted"/>
<reference evidence="3" key="1">
    <citation type="submission" date="2016-06" db="UniProtKB">
        <authorList>
            <consortium name="WormBaseParasite"/>
        </authorList>
    </citation>
    <scope>IDENTIFICATION</scope>
</reference>
<reference evidence="1 2" key="2">
    <citation type="submission" date="2018-11" db="EMBL/GenBank/DDBJ databases">
        <authorList>
            <consortium name="Pathogen Informatics"/>
        </authorList>
    </citation>
    <scope>NUCLEOTIDE SEQUENCE [LARGE SCALE GENOMIC DNA]</scope>
</reference>
<dbReference type="InterPro" id="IPR036734">
    <property type="entry name" value="Neur_chan_lig-bd_sf"/>
</dbReference>
<dbReference type="GO" id="GO:0016020">
    <property type="term" value="C:membrane"/>
    <property type="evidence" value="ECO:0007669"/>
    <property type="project" value="InterPro"/>
</dbReference>
<name>A0A183I9C6_9BILA</name>